<dbReference type="InterPro" id="IPR016135">
    <property type="entry name" value="UBQ-conjugating_enzyme/RWD"/>
</dbReference>
<sequence>MLESMMEEVWSSTESFDFTETGQVEQLMFLPHDVVSFVDEDGTIIRGVVKNTDYLGDDLGLSFKEKIAKLKHKYVDNNAETFTVSTFPSKKVVHKQGEELKLLHRPFILGDVVRRDKSDEIGTVVAIEFESDVRVPGTNLELEKISSKRLFSCAPTFPGQKVALNGWIGEITKYKSKTGSMAETGSFSSSDEVEVNWVACGKNEPSPKPNSKVDSSELSQLQAPWNQENIAYKNSGTTSKIWGVRLGDRFRIKLAEEEAQRLNILMKSQEVNPSKVVDLAKPNYSKDAKKISSDDFLEKLAKIANDDENQNWVCLRFPNFTVITYKGNSSTWYNDLDPEDPDPKKISSLFEAIFKNEKVDKEGMKEKVNRAYEEIEKLLGEKLSLDSMNIQFNEFTWPMPEGKTRKNYEFDLGYQSGVENSANFEFKDEKWIAVEITSCTSTCKVVWQSGEIEDCNSTELSKYPSLIISQKFLPGNYVARKKQENLAEWGSIFSVDFTKKQMVVQWYIDETTKERETVSFNDTNAHPDLKFPLGSLVVNKSQSQINCPGVGMVKGYLPCGKLEIMWADRTESPVFPTQLIPESLLFPKEDFSWSMPWTMGSGAGYGMSEEDGSKTTEEKISEITEPVIDEVPIADLGQVHFLEDPSPSHAFFNSKNDHSKSFLKIYNSEISRLQTSIPKGVHLWAYESRLDLLSFAIEGPAGTPYEHCLFCFDVCLPDGYPLTSPPKVRYRSTLNTRINPNLYADGKVCLSLLGTWAGNGCEKWKYNSNLLQLLVSLQGLTLNAEPYFNEPVHELTKNKISGEKGSKIYNQGITKTLCDHVITTIRNPGQPFEELVKEFYFGSKPSEKKGVIDKFIEKMEKLTTENPGDLAYPLLPISDDSKSFLSAKVKTLKKIKSENDENVTSSA</sequence>
<evidence type="ECO:0000313" key="4">
    <source>
        <dbReference type="EMBL" id="CAG5094624.1"/>
    </source>
</evidence>
<dbReference type="Pfam" id="PF00179">
    <property type="entry name" value="UQ_con"/>
    <property type="match status" value="1"/>
</dbReference>
<feature type="domain" description="UBC core" evidence="3">
    <location>
        <begin position="661"/>
        <end position="822"/>
    </location>
</feature>
<evidence type="ECO:0000313" key="5">
    <source>
        <dbReference type="Proteomes" id="UP001158576"/>
    </source>
</evidence>
<dbReference type="EMBL" id="OU015569">
    <property type="protein sequence ID" value="CAG5094624.1"/>
    <property type="molecule type" value="Genomic_DNA"/>
</dbReference>
<keyword evidence="5" id="KW-1185">Reference proteome</keyword>
<dbReference type="PANTHER" id="PTHR46116">
    <property type="entry name" value="(E3-INDEPENDENT) E2 UBIQUITIN-CONJUGATING ENZYME"/>
    <property type="match status" value="1"/>
</dbReference>
<keyword evidence="2" id="KW-0833">Ubl conjugation pathway</keyword>
<dbReference type="PANTHER" id="PTHR46116:SF15">
    <property type="entry name" value="(E3-INDEPENDENT) E2 UBIQUITIN-CONJUGATING ENZYME"/>
    <property type="match status" value="1"/>
</dbReference>
<accession>A0ABN7SBG4</accession>
<dbReference type="CDD" id="cd23837">
    <property type="entry name" value="UBCc_UBE2O"/>
    <property type="match status" value="1"/>
</dbReference>
<reference evidence="4 5" key="1">
    <citation type="submission" date="2021-04" db="EMBL/GenBank/DDBJ databases">
        <authorList>
            <person name="Bliznina A."/>
        </authorList>
    </citation>
    <scope>NUCLEOTIDE SEQUENCE [LARGE SCALE GENOMIC DNA]</scope>
</reference>
<evidence type="ECO:0000259" key="3">
    <source>
        <dbReference type="PROSITE" id="PS50127"/>
    </source>
</evidence>
<dbReference type="SMART" id="SM00212">
    <property type="entry name" value="UBCc"/>
    <property type="match status" value="1"/>
</dbReference>
<dbReference type="SUPFAM" id="SSF54495">
    <property type="entry name" value="UBC-like"/>
    <property type="match status" value="1"/>
</dbReference>
<dbReference type="Gene3D" id="3.10.110.10">
    <property type="entry name" value="Ubiquitin Conjugating Enzyme"/>
    <property type="match status" value="1"/>
</dbReference>
<dbReference type="InterPro" id="IPR057733">
    <property type="entry name" value="UBE2O-like_SH3-B"/>
</dbReference>
<evidence type="ECO:0000256" key="2">
    <source>
        <dbReference type="ARBA" id="ARBA00022786"/>
    </source>
</evidence>
<dbReference type="Proteomes" id="UP001158576">
    <property type="component" value="Chromosome XSR"/>
</dbReference>
<dbReference type="Pfam" id="PF23043">
    <property type="entry name" value="SH3-B_UBE2O"/>
    <property type="match status" value="1"/>
</dbReference>
<protein>
    <submittedName>
        <fullName evidence="4">Oidioi.mRNA.OKI2018_I69.XSR.g13720.t1.cds</fullName>
    </submittedName>
</protein>
<dbReference type="PROSITE" id="PS50127">
    <property type="entry name" value="UBC_2"/>
    <property type="match status" value="1"/>
</dbReference>
<dbReference type="InterPro" id="IPR000608">
    <property type="entry name" value="UBC"/>
</dbReference>
<name>A0ABN7SBG4_OIKDI</name>
<organism evidence="4 5">
    <name type="scientific">Oikopleura dioica</name>
    <name type="common">Tunicate</name>
    <dbReference type="NCBI Taxonomy" id="34765"/>
    <lineage>
        <taxon>Eukaryota</taxon>
        <taxon>Metazoa</taxon>
        <taxon>Chordata</taxon>
        <taxon>Tunicata</taxon>
        <taxon>Appendicularia</taxon>
        <taxon>Copelata</taxon>
        <taxon>Oikopleuridae</taxon>
        <taxon>Oikopleura</taxon>
    </lineage>
</organism>
<evidence type="ECO:0000256" key="1">
    <source>
        <dbReference type="ARBA" id="ARBA00022679"/>
    </source>
</evidence>
<keyword evidence="1" id="KW-0808">Transferase</keyword>
<proteinExistence type="predicted"/>
<gene>
    <name evidence="4" type="ORF">OKIOD_LOCUS5278</name>
</gene>